<sequence length="217" mass="22610">MGSVEIGGSPTVPIVGTLADAAATGPVTTTDTMMAYIKQLVNIYQLADPNLDPSLLDDSPFAQLLAVDGDVSSYNDNTDSQEAISDAVAAGVAGEPVLHTAFRSEAALAVKNTNVDIMGVDAVAGTIFDLVIEFKIDNDAVATTYTPTLKMTSALAPTTFTDQKIPAVATITPAAAVGHYRYELGDIGQGLQAKLNLAQTNDGDATRIVEAVMTYRQ</sequence>
<dbReference type="EMBL" id="LAZR01013023">
    <property type="protein sequence ID" value="KKM23943.1"/>
    <property type="molecule type" value="Genomic_DNA"/>
</dbReference>
<comment type="caution">
    <text evidence="1">The sequence shown here is derived from an EMBL/GenBank/DDBJ whole genome shotgun (WGS) entry which is preliminary data.</text>
</comment>
<protein>
    <submittedName>
        <fullName evidence="1">Uncharacterized protein</fullName>
    </submittedName>
</protein>
<organism evidence="1">
    <name type="scientific">marine sediment metagenome</name>
    <dbReference type="NCBI Taxonomy" id="412755"/>
    <lineage>
        <taxon>unclassified sequences</taxon>
        <taxon>metagenomes</taxon>
        <taxon>ecological metagenomes</taxon>
    </lineage>
</organism>
<name>A0A0F9KPC2_9ZZZZ</name>
<gene>
    <name evidence="1" type="ORF">LCGC14_1610100</name>
</gene>
<accession>A0A0F9KPC2</accession>
<dbReference type="AlphaFoldDB" id="A0A0F9KPC2"/>
<evidence type="ECO:0000313" key="1">
    <source>
        <dbReference type="EMBL" id="KKM23943.1"/>
    </source>
</evidence>
<proteinExistence type="predicted"/>
<reference evidence="1" key="1">
    <citation type="journal article" date="2015" name="Nature">
        <title>Complex archaea that bridge the gap between prokaryotes and eukaryotes.</title>
        <authorList>
            <person name="Spang A."/>
            <person name="Saw J.H."/>
            <person name="Jorgensen S.L."/>
            <person name="Zaremba-Niedzwiedzka K."/>
            <person name="Martijn J."/>
            <person name="Lind A.E."/>
            <person name="van Eijk R."/>
            <person name="Schleper C."/>
            <person name="Guy L."/>
            <person name="Ettema T.J."/>
        </authorList>
    </citation>
    <scope>NUCLEOTIDE SEQUENCE</scope>
</reference>